<organism evidence="1 2">
    <name type="scientific">Epilithonimonas xixisoli</name>
    <dbReference type="NCBI Taxonomy" id="1476462"/>
    <lineage>
        <taxon>Bacteria</taxon>
        <taxon>Pseudomonadati</taxon>
        <taxon>Bacteroidota</taxon>
        <taxon>Flavobacteriia</taxon>
        <taxon>Flavobacteriales</taxon>
        <taxon>Weeksellaceae</taxon>
        <taxon>Chryseobacterium group</taxon>
        <taxon>Epilithonimonas</taxon>
    </lineage>
</organism>
<proteinExistence type="predicted"/>
<sequence>MKLLQILLISLILISCKKDITLIDGKIKKLDNTEINKAEQTKTYLNDYYLPLIQKRNVKKVQNNSLEEINYSNNNPRQKKEKIIQESKSGVIKSEKSIQLDKKIYSPENIKIMQNLGKLYDADKELQQQIEEENKKEIDNTRNSLFKIDKTGIEGSLSLENNTNQNLEKATITTLITYKFPNKQFFYYSPYEILQNKDIWNINEKKDISIDNIFSYAYDYEKFRKILEVHKPEKIEIIYFISFSNSIGYSNYKKKFIYENSSPQIRNQIQRFGTFREMPFSKEDLQSFGEKILENDLTELLTKK</sequence>
<reference evidence="1 2" key="1">
    <citation type="submission" date="2019-03" db="EMBL/GenBank/DDBJ databases">
        <title>Genomic Encyclopedia of Type Strains, Phase III (KMG-III): the genomes of soil and plant-associated and newly described type strains.</title>
        <authorList>
            <person name="Whitman W."/>
        </authorList>
    </citation>
    <scope>NUCLEOTIDE SEQUENCE [LARGE SCALE GENOMIC DNA]</scope>
    <source>
        <strain evidence="1 2">CGMCC 1.12802</strain>
    </source>
</reference>
<accession>A0A4R8IF27</accession>
<dbReference type="EMBL" id="SOEO01000002">
    <property type="protein sequence ID" value="TDX84024.1"/>
    <property type="molecule type" value="Genomic_DNA"/>
</dbReference>
<dbReference type="PROSITE" id="PS51257">
    <property type="entry name" value="PROKAR_LIPOPROTEIN"/>
    <property type="match status" value="1"/>
</dbReference>
<gene>
    <name evidence="1" type="ORF">B0I22_1616</name>
</gene>
<protein>
    <submittedName>
        <fullName evidence="1">Uncharacterized protein</fullName>
    </submittedName>
</protein>
<dbReference type="Proteomes" id="UP000295313">
    <property type="component" value="Unassembled WGS sequence"/>
</dbReference>
<dbReference type="RefSeq" id="WP_133944073.1">
    <property type="nucleotide sequence ID" value="NZ_SOEO01000002.1"/>
</dbReference>
<dbReference type="AlphaFoldDB" id="A0A4R8IF27"/>
<comment type="caution">
    <text evidence="1">The sequence shown here is derived from an EMBL/GenBank/DDBJ whole genome shotgun (WGS) entry which is preliminary data.</text>
</comment>
<evidence type="ECO:0000313" key="2">
    <source>
        <dbReference type="Proteomes" id="UP000295313"/>
    </source>
</evidence>
<keyword evidence="2" id="KW-1185">Reference proteome</keyword>
<name>A0A4R8IF27_9FLAO</name>
<evidence type="ECO:0000313" key="1">
    <source>
        <dbReference type="EMBL" id="TDX84024.1"/>
    </source>
</evidence>